<dbReference type="AlphaFoldDB" id="A0A9X0BAT0"/>
<evidence type="ECO:0000256" key="1">
    <source>
        <dbReference type="SAM" id="MobiDB-lite"/>
    </source>
</evidence>
<dbReference type="Proteomes" id="UP001147747">
    <property type="component" value="Unassembled WGS sequence"/>
</dbReference>
<organism evidence="2 3">
    <name type="scientific">Penicillium cosmopolitanum</name>
    <dbReference type="NCBI Taxonomy" id="1131564"/>
    <lineage>
        <taxon>Eukaryota</taxon>
        <taxon>Fungi</taxon>
        <taxon>Dikarya</taxon>
        <taxon>Ascomycota</taxon>
        <taxon>Pezizomycotina</taxon>
        <taxon>Eurotiomycetes</taxon>
        <taxon>Eurotiomycetidae</taxon>
        <taxon>Eurotiales</taxon>
        <taxon>Aspergillaceae</taxon>
        <taxon>Penicillium</taxon>
    </lineage>
</organism>
<dbReference type="OrthoDB" id="4267316at2759"/>
<sequence length="162" mass="17828">MPVSPTDGDNHSSAFGQQTHMMASIDTINSYGGLHRSSSPGFGPPSKTLPKPPGPYQCGWRFTAQEHIQPKPTPITNDSMINTQENRHERSQLSPLEHCQQHPPLPGSMGSRTLDLQIQTLLQVADEHRSQVFTVKLCGQSGNYLQIPQSTLAAKVFDPFIL</sequence>
<reference evidence="2" key="1">
    <citation type="submission" date="2022-12" db="EMBL/GenBank/DDBJ databases">
        <authorList>
            <person name="Petersen C."/>
        </authorList>
    </citation>
    <scope>NUCLEOTIDE SEQUENCE</scope>
    <source>
        <strain evidence="2">IBT 29677</strain>
    </source>
</reference>
<dbReference type="RefSeq" id="XP_056490198.1">
    <property type="nucleotide sequence ID" value="XM_056630896.1"/>
</dbReference>
<proteinExistence type="predicted"/>
<feature type="region of interest" description="Disordered" evidence="1">
    <location>
        <begin position="30"/>
        <end position="53"/>
    </location>
</feature>
<evidence type="ECO:0000313" key="2">
    <source>
        <dbReference type="EMBL" id="KAJ5398146.1"/>
    </source>
</evidence>
<name>A0A9X0BAT0_9EURO</name>
<reference evidence="2" key="2">
    <citation type="journal article" date="2023" name="IMA Fungus">
        <title>Comparative genomic study of the Penicillium genus elucidates a diverse pangenome and 15 lateral gene transfer events.</title>
        <authorList>
            <person name="Petersen C."/>
            <person name="Sorensen T."/>
            <person name="Nielsen M.R."/>
            <person name="Sondergaard T.E."/>
            <person name="Sorensen J.L."/>
            <person name="Fitzpatrick D.A."/>
            <person name="Frisvad J.C."/>
            <person name="Nielsen K.L."/>
        </authorList>
    </citation>
    <scope>NUCLEOTIDE SEQUENCE</scope>
    <source>
        <strain evidence="2">IBT 29677</strain>
    </source>
</reference>
<comment type="caution">
    <text evidence="2">The sequence shown here is derived from an EMBL/GenBank/DDBJ whole genome shotgun (WGS) entry which is preliminary data.</text>
</comment>
<dbReference type="EMBL" id="JAPZBU010000006">
    <property type="protein sequence ID" value="KAJ5398146.1"/>
    <property type="molecule type" value="Genomic_DNA"/>
</dbReference>
<gene>
    <name evidence="2" type="ORF">N7509_006259</name>
</gene>
<keyword evidence="3" id="KW-1185">Reference proteome</keyword>
<protein>
    <submittedName>
        <fullName evidence="2">Uncharacterized protein</fullName>
    </submittedName>
</protein>
<dbReference type="GeneID" id="81369876"/>
<feature type="compositionally biased region" description="Polar residues" evidence="1">
    <location>
        <begin position="30"/>
        <end position="40"/>
    </location>
</feature>
<accession>A0A9X0BAT0</accession>
<evidence type="ECO:0000313" key="3">
    <source>
        <dbReference type="Proteomes" id="UP001147747"/>
    </source>
</evidence>